<dbReference type="InterPro" id="IPR032816">
    <property type="entry name" value="VTT_dom"/>
</dbReference>
<evidence type="ECO:0000256" key="5">
    <source>
        <dbReference type="ARBA" id="ARBA00022989"/>
    </source>
</evidence>
<dbReference type="EMBL" id="JAGVRK010000001">
    <property type="protein sequence ID" value="MBS2970490.1"/>
    <property type="molecule type" value="Genomic_DNA"/>
</dbReference>
<evidence type="ECO:0000256" key="2">
    <source>
        <dbReference type="ARBA" id="ARBA00010792"/>
    </source>
</evidence>
<dbReference type="Proteomes" id="UP000682403">
    <property type="component" value="Unassembled WGS sequence"/>
</dbReference>
<organism evidence="9 10">
    <name type="scientific">Metabacillus flavus</name>
    <dbReference type="NCBI Taxonomy" id="2823519"/>
    <lineage>
        <taxon>Bacteria</taxon>
        <taxon>Bacillati</taxon>
        <taxon>Bacillota</taxon>
        <taxon>Bacilli</taxon>
        <taxon>Bacillales</taxon>
        <taxon>Bacillaceae</taxon>
        <taxon>Metabacillus</taxon>
    </lineage>
</organism>
<keyword evidence="5 7" id="KW-1133">Transmembrane helix</keyword>
<name>A0ABS5LIB2_9BACI</name>
<reference evidence="9 10" key="1">
    <citation type="submission" date="2021-04" db="EMBL/GenBank/DDBJ databases">
        <title>Metabacillus sp. strain KIGAM252 whole genome sequence.</title>
        <authorList>
            <person name="Seo M.-J."/>
            <person name="Cho E.-S."/>
            <person name="Hwang C.Y."/>
            <person name="Yoon D.J."/>
        </authorList>
    </citation>
    <scope>NUCLEOTIDE SEQUENCE [LARGE SCALE GENOMIC DNA]</scope>
    <source>
        <strain evidence="9 10">KIGAM252</strain>
    </source>
</reference>
<feature type="transmembrane region" description="Helical" evidence="7">
    <location>
        <begin position="50"/>
        <end position="72"/>
    </location>
</feature>
<evidence type="ECO:0000313" key="10">
    <source>
        <dbReference type="Proteomes" id="UP000682403"/>
    </source>
</evidence>
<comment type="similarity">
    <text evidence="2">Belongs to the DedA family.</text>
</comment>
<comment type="subcellular location">
    <subcellularLocation>
        <location evidence="1">Cell membrane</location>
        <topology evidence="1">Multi-pass membrane protein</topology>
    </subcellularLocation>
</comment>
<dbReference type="RefSeq" id="WP_211560849.1">
    <property type="nucleotide sequence ID" value="NZ_JAGVRK010000001.1"/>
</dbReference>
<feature type="domain" description="VTT" evidence="8">
    <location>
        <begin position="30"/>
        <end position="151"/>
    </location>
</feature>
<dbReference type="InterPro" id="IPR051311">
    <property type="entry name" value="DedA_domain"/>
</dbReference>
<evidence type="ECO:0000256" key="4">
    <source>
        <dbReference type="ARBA" id="ARBA00022692"/>
    </source>
</evidence>
<dbReference type="PANTHER" id="PTHR42709:SF6">
    <property type="entry name" value="UNDECAPRENYL PHOSPHATE TRANSPORTER A"/>
    <property type="match status" value="1"/>
</dbReference>
<evidence type="ECO:0000256" key="1">
    <source>
        <dbReference type="ARBA" id="ARBA00004651"/>
    </source>
</evidence>
<keyword evidence="3" id="KW-1003">Cell membrane</keyword>
<gene>
    <name evidence="9" type="ORF">J9317_17225</name>
</gene>
<evidence type="ECO:0000256" key="6">
    <source>
        <dbReference type="ARBA" id="ARBA00023136"/>
    </source>
</evidence>
<keyword evidence="4 7" id="KW-0812">Transmembrane</keyword>
<feature type="transmembrane region" description="Helical" evidence="7">
    <location>
        <begin position="161"/>
        <end position="183"/>
    </location>
</feature>
<dbReference type="Pfam" id="PF09335">
    <property type="entry name" value="VTT_dom"/>
    <property type="match status" value="1"/>
</dbReference>
<keyword evidence="6 7" id="KW-0472">Membrane</keyword>
<comment type="caution">
    <text evidence="9">The sequence shown here is derived from an EMBL/GenBank/DDBJ whole genome shotgun (WGS) entry which is preliminary data.</text>
</comment>
<feature type="transmembrane region" description="Helical" evidence="7">
    <location>
        <begin position="131"/>
        <end position="149"/>
    </location>
</feature>
<evidence type="ECO:0000256" key="7">
    <source>
        <dbReference type="SAM" id="Phobius"/>
    </source>
</evidence>
<accession>A0ABS5LIB2</accession>
<feature type="transmembrane region" description="Helical" evidence="7">
    <location>
        <begin position="12"/>
        <end position="30"/>
    </location>
</feature>
<keyword evidence="10" id="KW-1185">Reference proteome</keyword>
<evidence type="ECO:0000313" key="9">
    <source>
        <dbReference type="EMBL" id="MBS2970490.1"/>
    </source>
</evidence>
<protein>
    <submittedName>
        <fullName evidence="9">VTT domain-containing protein</fullName>
    </submittedName>
</protein>
<proteinExistence type="inferred from homology"/>
<sequence length="203" mass="22768">MFEFVIKVLKLFGIWGLLGGIAIEASSVPFPGSLLTLAYGFVLDQPMSKMIWIAVLASIVYTIFSLIPYWIGAKLEHKVKKKFKRKKKTIERTQRWFKKCGIWSIALSRPLGIGNYISYVSGLSKVKLTPFLILTFIGVFPLNIAMLWLGSAGNLGSVQKFMSNMQTVILILLGIALAGYLIYRFFIKKKNCDDDNQAESSSV</sequence>
<evidence type="ECO:0000259" key="8">
    <source>
        <dbReference type="Pfam" id="PF09335"/>
    </source>
</evidence>
<dbReference type="PANTHER" id="PTHR42709">
    <property type="entry name" value="ALKALINE PHOSPHATASE LIKE PROTEIN"/>
    <property type="match status" value="1"/>
</dbReference>
<evidence type="ECO:0000256" key="3">
    <source>
        <dbReference type="ARBA" id="ARBA00022475"/>
    </source>
</evidence>